<sequence length="125" mass="14253">MRTETMPARWDPCTAQALTRLRETTGRSASFLVTQAVLQATSERADLSEHFATPTRGQAIRTTVTLRSDVLDDVESLAHAHPTARGERSRYAVVRACVRWWLDTDLDELSDRLGRQWIRMEARRA</sequence>
<dbReference type="RefSeq" id="WP_280763834.1">
    <property type="nucleotide sequence ID" value="NZ_JARXVC010000024.1"/>
</dbReference>
<dbReference type="EMBL" id="JARXVC010000024">
    <property type="protein sequence ID" value="MDH6284622.1"/>
    <property type="molecule type" value="Genomic_DNA"/>
</dbReference>
<reference evidence="1 2" key="1">
    <citation type="submission" date="2023-04" db="EMBL/GenBank/DDBJ databases">
        <title>Forest soil microbial communities from Buena Vista Peninsula, Colon Province, Panama.</title>
        <authorList>
            <person name="Bouskill N."/>
        </authorList>
    </citation>
    <scope>NUCLEOTIDE SEQUENCE [LARGE SCALE GENOMIC DNA]</scope>
    <source>
        <strain evidence="1 2">CFH S0262</strain>
    </source>
</reference>
<accession>A0ABT6MJY1</accession>
<name>A0ABT6MJY1_9NOCA</name>
<evidence type="ECO:0000313" key="1">
    <source>
        <dbReference type="EMBL" id="MDH6284622.1"/>
    </source>
</evidence>
<dbReference type="Proteomes" id="UP001160334">
    <property type="component" value="Unassembled WGS sequence"/>
</dbReference>
<protein>
    <recommendedName>
        <fullName evidence="3">Ribbon-helix-helix protein CopG domain-containing protein</fullName>
    </recommendedName>
</protein>
<comment type="caution">
    <text evidence="1">The sequence shown here is derived from an EMBL/GenBank/DDBJ whole genome shotgun (WGS) entry which is preliminary data.</text>
</comment>
<organism evidence="1 2">
    <name type="scientific">Prescottella agglutinans</name>
    <dbReference type="NCBI Taxonomy" id="1644129"/>
    <lineage>
        <taxon>Bacteria</taxon>
        <taxon>Bacillati</taxon>
        <taxon>Actinomycetota</taxon>
        <taxon>Actinomycetes</taxon>
        <taxon>Mycobacteriales</taxon>
        <taxon>Nocardiaceae</taxon>
        <taxon>Prescottella</taxon>
    </lineage>
</organism>
<evidence type="ECO:0000313" key="2">
    <source>
        <dbReference type="Proteomes" id="UP001160334"/>
    </source>
</evidence>
<evidence type="ECO:0008006" key="3">
    <source>
        <dbReference type="Google" id="ProtNLM"/>
    </source>
</evidence>
<gene>
    <name evidence="1" type="ORF">M2280_005883</name>
</gene>
<proteinExistence type="predicted"/>
<keyword evidence="2" id="KW-1185">Reference proteome</keyword>